<evidence type="ECO:0000256" key="4">
    <source>
        <dbReference type="ARBA" id="ARBA00022833"/>
    </source>
</evidence>
<dbReference type="GO" id="GO:0004126">
    <property type="term" value="F:cytidine deaminase activity"/>
    <property type="evidence" value="ECO:0007669"/>
    <property type="project" value="UniProtKB-ARBA"/>
</dbReference>
<dbReference type="Gene3D" id="3.40.140.10">
    <property type="entry name" value="Cytidine Deaminase, domain 2"/>
    <property type="match status" value="1"/>
</dbReference>
<dbReference type="GO" id="GO:0008270">
    <property type="term" value="F:zinc ion binding"/>
    <property type="evidence" value="ECO:0007669"/>
    <property type="project" value="InterPro"/>
</dbReference>
<gene>
    <name evidence="6" type="ORF">RF007C_06130</name>
</gene>
<dbReference type="GO" id="GO:0005829">
    <property type="term" value="C:cytosol"/>
    <property type="evidence" value="ECO:0007669"/>
    <property type="project" value="TreeGrafter"/>
</dbReference>
<dbReference type="AlphaFoldDB" id="W7UQD3"/>
<dbReference type="PANTHER" id="PTHR11644:SF2">
    <property type="entry name" value="CYTIDINE DEAMINASE"/>
    <property type="match status" value="1"/>
</dbReference>
<accession>W7UQD3</accession>
<dbReference type="GO" id="GO:0055086">
    <property type="term" value="P:nucleobase-containing small molecule metabolic process"/>
    <property type="evidence" value="ECO:0007669"/>
    <property type="project" value="UniProtKB-ARBA"/>
</dbReference>
<dbReference type="EMBL" id="ATAX01000024">
    <property type="protein sequence ID" value="EWM53634.1"/>
    <property type="molecule type" value="Genomic_DNA"/>
</dbReference>
<dbReference type="GO" id="GO:0072527">
    <property type="term" value="P:pyrimidine-containing compound metabolic process"/>
    <property type="evidence" value="ECO:0007669"/>
    <property type="project" value="UniProtKB-ARBA"/>
</dbReference>
<keyword evidence="3" id="KW-0378">Hydrolase</keyword>
<dbReference type="InterPro" id="IPR050202">
    <property type="entry name" value="Cyt/Deoxycyt_deaminase"/>
</dbReference>
<keyword evidence="2" id="KW-0479">Metal-binding</keyword>
<dbReference type="PROSITE" id="PS00903">
    <property type="entry name" value="CYT_DCMP_DEAMINASES_1"/>
    <property type="match status" value="1"/>
</dbReference>
<name>W7UQD3_RUMFL</name>
<dbReference type="InterPro" id="IPR002125">
    <property type="entry name" value="CMP_dCMP_dom"/>
</dbReference>
<organism evidence="6 7">
    <name type="scientific">Ruminococcus flavefaciens 007c</name>
    <dbReference type="NCBI Taxonomy" id="1341157"/>
    <lineage>
        <taxon>Bacteria</taxon>
        <taxon>Bacillati</taxon>
        <taxon>Bacillota</taxon>
        <taxon>Clostridia</taxon>
        <taxon>Eubacteriales</taxon>
        <taxon>Oscillospiraceae</taxon>
        <taxon>Ruminococcus</taxon>
    </lineage>
</organism>
<evidence type="ECO:0000256" key="3">
    <source>
        <dbReference type="ARBA" id="ARBA00022801"/>
    </source>
</evidence>
<evidence type="ECO:0000313" key="7">
    <source>
        <dbReference type="Proteomes" id="UP000019365"/>
    </source>
</evidence>
<dbReference type="RefSeq" id="WP_019678611.1">
    <property type="nucleotide sequence ID" value="NZ_ATAX01000024.1"/>
</dbReference>
<dbReference type="Proteomes" id="UP000019365">
    <property type="component" value="Unassembled WGS sequence"/>
</dbReference>
<dbReference type="PROSITE" id="PS51747">
    <property type="entry name" value="CYT_DCMP_DEAMINASES_2"/>
    <property type="match status" value="1"/>
</dbReference>
<dbReference type="SUPFAM" id="SSF53927">
    <property type="entry name" value="Cytidine deaminase-like"/>
    <property type="match status" value="1"/>
</dbReference>
<dbReference type="CDD" id="cd01283">
    <property type="entry name" value="cytidine_deaminase"/>
    <property type="match status" value="1"/>
</dbReference>
<evidence type="ECO:0000256" key="1">
    <source>
        <dbReference type="ARBA" id="ARBA00006576"/>
    </source>
</evidence>
<evidence type="ECO:0000259" key="5">
    <source>
        <dbReference type="PROSITE" id="PS51747"/>
    </source>
</evidence>
<dbReference type="OrthoDB" id="9799092at2"/>
<dbReference type="InterPro" id="IPR016193">
    <property type="entry name" value="Cytidine_deaminase-like"/>
</dbReference>
<protein>
    <submittedName>
        <fullName evidence="6">Cytidine deaminase</fullName>
    </submittedName>
</protein>
<comment type="similarity">
    <text evidence="1">Belongs to the cytidine and deoxycytidylate deaminase family.</text>
</comment>
<proteinExistence type="inferred from homology"/>
<dbReference type="InterPro" id="IPR016192">
    <property type="entry name" value="APOBEC/CMP_deaminase_Zn-bd"/>
</dbReference>
<reference evidence="6 7" key="1">
    <citation type="journal article" date="2014" name="PLoS ONE">
        <title>Rumen cellulosomics: divergent fiber-degrading strategies revealed by comparative genome-wide analysis of six ruminococcal strains.</title>
        <authorList>
            <person name="Dassa B."/>
            <person name="Borovok I."/>
            <person name="Ruimy-Israeli V."/>
            <person name="Lamed R."/>
            <person name="Flint H.J."/>
            <person name="Duncan S.H."/>
            <person name="Henrissat B."/>
            <person name="Coutinho P."/>
            <person name="Morrison M."/>
            <person name="Mosoni P."/>
            <person name="Yeoman C.J."/>
            <person name="White B.A."/>
            <person name="Bayer E.A."/>
        </authorList>
    </citation>
    <scope>NUCLEOTIDE SEQUENCE [LARGE SCALE GENOMIC DNA]</scope>
    <source>
        <strain evidence="6 7">007c</strain>
    </source>
</reference>
<evidence type="ECO:0000256" key="2">
    <source>
        <dbReference type="ARBA" id="ARBA00022723"/>
    </source>
</evidence>
<keyword evidence="7" id="KW-1185">Reference proteome</keyword>
<dbReference type="PANTHER" id="PTHR11644">
    <property type="entry name" value="CYTIDINE DEAMINASE"/>
    <property type="match status" value="1"/>
</dbReference>
<feature type="domain" description="CMP/dCMP-type deaminase" evidence="5">
    <location>
        <begin position="1"/>
        <end position="130"/>
    </location>
</feature>
<dbReference type="Pfam" id="PF00383">
    <property type="entry name" value="dCMP_cyt_deam_1"/>
    <property type="match status" value="1"/>
</dbReference>
<comment type="caution">
    <text evidence="6">The sequence shown here is derived from an EMBL/GenBank/DDBJ whole genome shotgun (WGS) entry which is preliminary data.</text>
</comment>
<dbReference type="eggNOG" id="COG0295">
    <property type="taxonomic scope" value="Bacteria"/>
</dbReference>
<dbReference type="PATRIC" id="fig|1341157.4.peg.1659"/>
<keyword evidence="4" id="KW-0862">Zinc</keyword>
<dbReference type="GO" id="GO:0042802">
    <property type="term" value="F:identical protein binding"/>
    <property type="evidence" value="ECO:0007669"/>
    <property type="project" value="UniProtKB-ARBA"/>
</dbReference>
<evidence type="ECO:0000313" key="6">
    <source>
        <dbReference type="EMBL" id="EWM53634.1"/>
    </source>
</evidence>
<sequence>MERIWEEMYAAAKSVLAPRRISEYVTAGEVSAAVLSKSGRIYTGVCIDTCSSLGICAERNAIFNMITNGEQEIDKVLCIPPVEGRGAPCGACRELMVQLMPESYKDIEIMIDYSKGIIMTLGELTPEWWI</sequence>